<evidence type="ECO:0000256" key="2">
    <source>
        <dbReference type="SAM" id="Phobius"/>
    </source>
</evidence>
<reference evidence="3" key="2">
    <citation type="submission" date="2023-05" db="EMBL/GenBank/DDBJ databases">
        <authorList>
            <person name="Fouks B."/>
        </authorList>
    </citation>
    <scope>NUCLEOTIDE SEQUENCE</scope>
    <source>
        <strain evidence="3">Stay&amp;Tobe</strain>
        <tissue evidence="3">Testes</tissue>
    </source>
</reference>
<evidence type="ECO:0000313" key="4">
    <source>
        <dbReference type="Proteomes" id="UP001233999"/>
    </source>
</evidence>
<sequence length="150" mass="16970">DILGPCTNNISLSLSRGKYSHPQCIRLLVRALFISSESQFVILLKCETGFRDINMLQISVKIYSCAYILFCIPLHIIGLICLVLIVFFQLYLIDIRRFRTIRPLFITGVSSSATEDIYRETSGKNTSYGPRSYSPKSCNMSIGRESLQST</sequence>
<dbReference type="Proteomes" id="UP001233999">
    <property type="component" value="Unassembled WGS sequence"/>
</dbReference>
<keyword evidence="4" id="KW-1185">Reference proteome</keyword>
<reference evidence="3" key="1">
    <citation type="journal article" date="2023" name="IScience">
        <title>Live-bearing cockroach genome reveals convergent evolutionary mechanisms linked to viviparity in insects and beyond.</title>
        <authorList>
            <person name="Fouks B."/>
            <person name="Harrison M.C."/>
            <person name="Mikhailova A.A."/>
            <person name="Marchal E."/>
            <person name="English S."/>
            <person name="Carruthers M."/>
            <person name="Jennings E.C."/>
            <person name="Chiamaka E.L."/>
            <person name="Frigard R.A."/>
            <person name="Pippel M."/>
            <person name="Attardo G.M."/>
            <person name="Benoit J.B."/>
            <person name="Bornberg-Bauer E."/>
            <person name="Tobe S.S."/>
        </authorList>
    </citation>
    <scope>NUCLEOTIDE SEQUENCE</scope>
    <source>
        <strain evidence="3">Stay&amp;Tobe</strain>
    </source>
</reference>
<feature type="transmembrane region" description="Helical" evidence="2">
    <location>
        <begin position="66"/>
        <end position="93"/>
    </location>
</feature>
<organism evidence="3 4">
    <name type="scientific">Diploptera punctata</name>
    <name type="common">Pacific beetle cockroach</name>
    <dbReference type="NCBI Taxonomy" id="6984"/>
    <lineage>
        <taxon>Eukaryota</taxon>
        <taxon>Metazoa</taxon>
        <taxon>Ecdysozoa</taxon>
        <taxon>Arthropoda</taxon>
        <taxon>Hexapoda</taxon>
        <taxon>Insecta</taxon>
        <taxon>Pterygota</taxon>
        <taxon>Neoptera</taxon>
        <taxon>Polyneoptera</taxon>
        <taxon>Dictyoptera</taxon>
        <taxon>Blattodea</taxon>
        <taxon>Blaberoidea</taxon>
        <taxon>Blaberidae</taxon>
        <taxon>Diplopterinae</taxon>
        <taxon>Diploptera</taxon>
    </lineage>
</organism>
<keyword evidence="2" id="KW-1133">Transmembrane helix</keyword>
<keyword evidence="2" id="KW-0472">Membrane</keyword>
<gene>
    <name evidence="3" type="ORF">L9F63_019513</name>
</gene>
<protein>
    <submittedName>
        <fullName evidence="3">Uncharacterized protein</fullName>
    </submittedName>
</protein>
<feature type="compositionally biased region" description="Polar residues" evidence="1">
    <location>
        <begin position="123"/>
        <end position="150"/>
    </location>
</feature>
<feature type="region of interest" description="Disordered" evidence="1">
    <location>
        <begin position="121"/>
        <end position="150"/>
    </location>
</feature>
<evidence type="ECO:0000313" key="3">
    <source>
        <dbReference type="EMBL" id="KAJ9586895.1"/>
    </source>
</evidence>
<name>A0AAD7ZU11_DIPPU</name>
<evidence type="ECO:0000256" key="1">
    <source>
        <dbReference type="SAM" id="MobiDB-lite"/>
    </source>
</evidence>
<feature type="non-terminal residue" evidence="3">
    <location>
        <position position="1"/>
    </location>
</feature>
<feature type="non-terminal residue" evidence="3">
    <location>
        <position position="150"/>
    </location>
</feature>
<keyword evidence="2" id="KW-0812">Transmembrane</keyword>
<comment type="caution">
    <text evidence="3">The sequence shown here is derived from an EMBL/GenBank/DDBJ whole genome shotgun (WGS) entry which is preliminary data.</text>
</comment>
<accession>A0AAD7ZU11</accession>
<dbReference type="AlphaFoldDB" id="A0AAD7ZU11"/>
<dbReference type="EMBL" id="JASPKZ010006827">
    <property type="protein sequence ID" value="KAJ9586895.1"/>
    <property type="molecule type" value="Genomic_DNA"/>
</dbReference>
<proteinExistence type="predicted"/>